<evidence type="ECO:0000313" key="1">
    <source>
        <dbReference type="EMBL" id="KIZ16862.1"/>
    </source>
</evidence>
<dbReference type="AlphaFoldDB" id="A0A0D7CN67"/>
<reference evidence="1 2" key="1">
    <citation type="submission" date="2014-09" db="EMBL/GenBank/DDBJ databases">
        <title>Draft genome sequence of Streptomyces natalensis ATCC 27448, producer of the antifungal pimaricin.</title>
        <authorList>
            <person name="Mendes M.V."/>
            <person name="Beites T."/>
            <person name="Pires S."/>
            <person name="Santos C.L."/>
            <person name="Moradas-Ferreira P."/>
        </authorList>
    </citation>
    <scope>NUCLEOTIDE SEQUENCE [LARGE SCALE GENOMIC DNA]</scope>
    <source>
        <strain evidence="1 2">ATCC 27448</strain>
    </source>
</reference>
<sequence>MLAKYQARQRHQKLMRVAHHLLGEVADRRRPESLRYHPVTADVTAQDVSAYAFGRYQLNLDLDEAQRYLDAARVSRGETAAPATA</sequence>
<comment type="caution">
    <text evidence="1">The sequence shown here is derived from an EMBL/GenBank/DDBJ whole genome shotgun (WGS) entry which is preliminary data.</text>
</comment>
<evidence type="ECO:0000313" key="2">
    <source>
        <dbReference type="Proteomes" id="UP000032458"/>
    </source>
</evidence>
<dbReference type="RefSeq" id="WP_030064836.1">
    <property type="nucleotide sequence ID" value="NZ_JRKI01000026.1"/>
</dbReference>
<accession>A0A0D7CN67</accession>
<name>A0A0D7CN67_9ACTN</name>
<proteinExistence type="predicted"/>
<dbReference type="Proteomes" id="UP000032458">
    <property type="component" value="Unassembled WGS sequence"/>
</dbReference>
<organism evidence="1 2">
    <name type="scientific">Streptomyces natalensis ATCC 27448</name>
    <dbReference type="NCBI Taxonomy" id="1240678"/>
    <lineage>
        <taxon>Bacteria</taxon>
        <taxon>Bacillati</taxon>
        <taxon>Actinomycetota</taxon>
        <taxon>Actinomycetes</taxon>
        <taxon>Kitasatosporales</taxon>
        <taxon>Streptomycetaceae</taxon>
        <taxon>Streptomyces</taxon>
    </lineage>
</organism>
<gene>
    <name evidence="1" type="ORF">SNA_17895</name>
</gene>
<dbReference type="EMBL" id="JRKI01000026">
    <property type="protein sequence ID" value="KIZ16862.1"/>
    <property type="molecule type" value="Genomic_DNA"/>
</dbReference>
<protein>
    <submittedName>
        <fullName evidence="1">Uncharacterized protein</fullName>
    </submittedName>
</protein>
<dbReference type="PATRIC" id="fig|1240678.4.peg.3766"/>
<keyword evidence="2" id="KW-1185">Reference proteome</keyword>